<dbReference type="RefSeq" id="XP_018122445.1">
    <property type="nucleotide sequence ID" value="XM_018266956.1"/>
</dbReference>
<keyword evidence="7 13" id="KW-0479">Metal-binding</keyword>
<dbReference type="CTD" id="108718630"/>
<keyword evidence="9" id="KW-1133">Transmembrane helix</keyword>
<dbReference type="GO" id="GO:0006629">
    <property type="term" value="P:lipid metabolic process"/>
    <property type="evidence" value="ECO:0007669"/>
    <property type="project" value="UniProtKB-KW"/>
</dbReference>
<reference evidence="16" key="1">
    <citation type="submission" date="2025-08" db="UniProtKB">
        <authorList>
            <consortium name="RefSeq"/>
        </authorList>
    </citation>
    <scope>IDENTIFICATION</scope>
    <source>
        <strain evidence="16">J_2021</strain>
        <tissue evidence="16">Erythrocytes</tissue>
    </source>
</reference>
<evidence type="ECO:0000256" key="12">
    <source>
        <dbReference type="ARBA" id="ARBA00023136"/>
    </source>
</evidence>
<comment type="subcellular location">
    <subcellularLocation>
        <location evidence="2">Endoplasmic reticulum membrane</location>
        <topology evidence="2">Single-pass membrane protein</topology>
    </subcellularLocation>
</comment>
<dbReference type="GO" id="GO:0020037">
    <property type="term" value="F:heme binding"/>
    <property type="evidence" value="ECO:0007669"/>
    <property type="project" value="InterPro"/>
</dbReference>
<evidence type="ECO:0000256" key="5">
    <source>
        <dbReference type="ARBA" id="ARBA00022617"/>
    </source>
</evidence>
<keyword evidence="8 13" id="KW-0256">Endoplasmic reticulum</keyword>
<dbReference type="InterPro" id="IPR001128">
    <property type="entry name" value="Cyt_P450"/>
</dbReference>
<keyword evidence="11" id="KW-0443">Lipid metabolism</keyword>
<keyword evidence="6" id="KW-0812">Transmembrane</keyword>
<dbReference type="PANTHER" id="PTHR24306">
    <property type="match status" value="1"/>
</dbReference>
<organism evidence="15 16">
    <name type="scientific">Xenopus laevis</name>
    <name type="common">African clawed frog</name>
    <dbReference type="NCBI Taxonomy" id="8355"/>
    <lineage>
        <taxon>Eukaryota</taxon>
        <taxon>Metazoa</taxon>
        <taxon>Chordata</taxon>
        <taxon>Craniata</taxon>
        <taxon>Vertebrata</taxon>
        <taxon>Euteleostomi</taxon>
        <taxon>Amphibia</taxon>
        <taxon>Batrachia</taxon>
        <taxon>Anura</taxon>
        <taxon>Pipoidea</taxon>
        <taxon>Pipidae</taxon>
        <taxon>Xenopodinae</taxon>
        <taxon>Xenopus</taxon>
        <taxon>Xenopus</taxon>
    </lineage>
</organism>
<evidence type="ECO:0000256" key="2">
    <source>
        <dbReference type="ARBA" id="ARBA00004389"/>
    </source>
</evidence>
<evidence type="ECO:0000256" key="10">
    <source>
        <dbReference type="ARBA" id="ARBA00023004"/>
    </source>
</evidence>
<dbReference type="GeneID" id="108718630"/>
<keyword evidence="5 13" id="KW-0349">Heme</keyword>
<dbReference type="InterPro" id="IPR002403">
    <property type="entry name" value="Cyt_P450_E_grp-IV"/>
</dbReference>
<dbReference type="Pfam" id="PF00067">
    <property type="entry name" value="p450"/>
    <property type="match status" value="1"/>
</dbReference>
<evidence type="ECO:0000256" key="7">
    <source>
        <dbReference type="ARBA" id="ARBA00022723"/>
    </source>
</evidence>
<keyword evidence="15" id="KW-1185">Reference proteome</keyword>
<keyword evidence="12 13" id="KW-0472">Membrane</keyword>
<comment type="similarity">
    <text evidence="3 13">Belongs to the cytochrome P450 family.</text>
</comment>
<evidence type="ECO:0000256" key="9">
    <source>
        <dbReference type="ARBA" id="ARBA00022989"/>
    </source>
</evidence>
<feature type="binding site" evidence="14">
    <location>
        <position position="290"/>
    </location>
    <ligand>
        <name>substrate</name>
    </ligand>
</feature>
<dbReference type="AGR" id="Xenbase:XB-GENE-22069545"/>
<evidence type="ECO:0000256" key="8">
    <source>
        <dbReference type="ARBA" id="ARBA00022824"/>
    </source>
</evidence>
<dbReference type="AlphaFoldDB" id="A0A8J0VI79"/>
<evidence type="ECO:0000256" key="13">
    <source>
        <dbReference type="PIRNR" id="PIRNR000047"/>
    </source>
</evidence>
<evidence type="ECO:0000313" key="16">
    <source>
        <dbReference type="RefSeq" id="XP_018122445.1"/>
    </source>
</evidence>
<dbReference type="PRINTS" id="PR00465">
    <property type="entry name" value="EP450IV"/>
</dbReference>
<dbReference type="GO" id="GO:0008397">
    <property type="term" value="F:sterol 12-alpha-hydroxylase activity"/>
    <property type="evidence" value="ECO:0000318"/>
    <property type="project" value="GO_Central"/>
</dbReference>
<feature type="binding site" evidence="14">
    <location>
        <position position="388"/>
    </location>
    <ligand>
        <name>substrate</name>
    </ligand>
</feature>
<evidence type="ECO:0000313" key="15">
    <source>
        <dbReference type="Proteomes" id="UP000186698"/>
    </source>
</evidence>
<name>A0A8J0VI79_XENLA</name>
<evidence type="ECO:0000256" key="3">
    <source>
        <dbReference type="ARBA" id="ARBA00010617"/>
    </source>
</evidence>
<comment type="cofactor">
    <cofactor evidence="1 13">
        <name>heme</name>
        <dbReference type="ChEBI" id="CHEBI:30413"/>
    </cofactor>
</comment>
<dbReference type="Gene3D" id="1.10.630.10">
    <property type="entry name" value="Cytochrome P450"/>
    <property type="match status" value="1"/>
</dbReference>
<sequence length="437" mass="50641">MALLLLILVMVLIIGGLYHLGMLRTRRPDEPPLIKGAIPWLGKALEFRNDMTAFLRKMWKKHEDIFTVQLAGRYFTFVMDPLSFEAIIQESTTKLEFTEFAEELGLRLFDYHSKVNDLQMLKKSSTKYIMGDGLAVLAQVMTENFQNVMLHNMGSVKGDRKWHQVGLFKYTHSIAFRTGYLSLFGNEPVKSKEKAQECDWEHVQELFQEFVKYDKLLPGLAYSVLSPKENIEVKRLKMMFWKRLSVKQTLQKENINGWITEQIRQRAEIGVPEHMLDRLILSLLWVSQTNTGPGCFWFLLYLMKHPEAMQAVRAEVEVVLKETGQDIKPGGPRINLPRDMLRKIPIMDSAMEETLRLRAAPILTRAVKEGVKFKMASGMDVSIRKGDRIGLFPYIAIQMNPEIVDPEVEIPSIDPNRWGFGVKQPTRDVQFRYRLRF</sequence>
<evidence type="ECO:0000256" key="6">
    <source>
        <dbReference type="ARBA" id="ARBA00022692"/>
    </source>
</evidence>
<dbReference type="PIRSF" id="PIRSF000047">
    <property type="entry name" value="Cytochrome_CYPVIIA1"/>
    <property type="match status" value="1"/>
</dbReference>
<dbReference type="OrthoDB" id="6692864at2759"/>
<dbReference type="SUPFAM" id="SSF48264">
    <property type="entry name" value="Cytochrome P450"/>
    <property type="match status" value="1"/>
</dbReference>
<protein>
    <submittedName>
        <fullName evidence="16">7-alpha-hydroxycholest-4-en-3-one 12-alpha-hydroxylase</fullName>
    </submittedName>
</protein>
<keyword evidence="10 13" id="KW-0408">Iron</keyword>
<dbReference type="Proteomes" id="UP000186698">
    <property type="component" value="Chromosome 6L"/>
</dbReference>
<keyword evidence="4" id="KW-0444">Lipid biosynthesis</keyword>
<dbReference type="GO" id="GO:0005506">
    <property type="term" value="F:iron ion binding"/>
    <property type="evidence" value="ECO:0007669"/>
    <property type="project" value="InterPro"/>
</dbReference>
<dbReference type="Xenbase" id="XB-GENE-22069545">
    <property type="gene designation" value="cyp8b1.2.L"/>
</dbReference>
<evidence type="ECO:0000256" key="14">
    <source>
        <dbReference type="PIRSR" id="PIRSR000047-2"/>
    </source>
</evidence>
<evidence type="ECO:0000313" key="17">
    <source>
        <dbReference type="Xenbase" id="XB-GENE-22069545"/>
    </source>
</evidence>
<feature type="binding site" evidence="14">
    <location>
        <position position="107"/>
    </location>
    <ligand>
        <name>substrate</name>
    </ligand>
</feature>
<dbReference type="PANTHER" id="PTHR24306:SF9">
    <property type="entry name" value="5-BETA-CHOLESTANE-3-ALPHA,7-ALPHA-DIOL 12-ALPHA-HYDROXYLASE"/>
    <property type="match status" value="1"/>
</dbReference>
<dbReference type="InterPro" id="IPR024204">
    <property type="entry name" value="Cyt_P450_CYP7A1-type"/>
</dbReference>
<proteinExistence type="inferred from homology"/>
<dbReference type="GO" id="GO:0005789">
    <property type="term" value="C:endoplasmic reticulum membrane"/>
    <property type="evidence" value="ECO:0007669"/>
    <property type="project" value="UniProtKB-SubCell"/>
</dbReference>
<evidence type="ECO:0000256" key="1">
    <source>
        <dbReference type="ARBA" id="ARBA00001971"/>
    </source>
</evidence>
<evidence type="ECO:0000256" key="11">
    <source>
        <dbReference type="ARBA" id="ARBA00023098"/>
    </source>
</evidence>
<dbReference type="InterPro" id="IPR036396">
    <property type="entry name" value="Cyt_P450_sf"/>
</dbReference>
<dbReference type="KEGG" id="xla:108718630"/>
<gene>
    <name evidence="16 17" type="primary">cyp8b1.2.L</name>
</gene>
<evidence type="ECO:0000256" key="4">
    <source>
        <dbReference type="ARBA" id="ARBA00022516"/>
    </source>
</evidence>
<accession>A0A8J0VI79</accession>